<dbReference type="AlphaFoldDB" id="A0A031FYH3"/>
<dbReference type="Gene3D" id="3.40.630.30">
    <property type="match status" value="1"/>
</dbReference>
<dbReference type="eggNOG" id="COG0456">
    <property type="taxonomic scope" value="Bacteria"/>
</dbReference>
<dbReference type="Proteomes" id="UP000024001">
    <property type="component" value="Unassembled WGS sequence"/>
</dbReference>
<keyword evidence="2" id="KW-0012">Acyltransferase</keyword>
<evidence type="ECO:0000256" key="1">
    <source>
        <dbReference type="ARBA" id="ARBA00022679"/>
    </source>
</evidence>
<dbReference type="PROSITE" id="PS51186">
    <property type="entry name" value="GNAT"/>
    <property type="match status" value="1"/>
</dbReference>
<dbReference type="GO" id="GO:0016747">
    <property type="term" value="F:acyltransferase activity, transferring groups other than amino-acyl groups"/>
    <property type="evidence" value="ECO:0007669"/>
    <property type="project" value="InterPro"/>
</dbReference>
<dbReference type="PATRIC" id="fig|273677.3.peg.748"/>
<evidence type="ECO:0000313" key="4">
    <source>
        <dbReference type="EMBL" id="EZP29246.1"/>
    </source>
</evidence>
<dbReference type="CDD" id="cd04301">
    <property type="entry name" value="NAT_SF"/>
    <property type="match status" value="1"/>
</dbReference>
<dbReference type="Pfam" id="PF00583">
    <property type="entry name" value="Acetyltransf_1"/>
    <property type="match status" value="1"/>
</dbReference>
<dbReference type="EMBL" id="JFYO01000002">
    <property type="protein sequence ID" value="EZP29246.1"/>
    <property type="molecule type" value="Genomic_DNA"/>
</dbReference>
<dbReference type="PANTHER" id="PTHR43877">
    <property type="entry name" value="AMINOALKYLPHOSPHONATE N-ACETYLTRANSFERASE-RELATED-RELATED"/>
    <property type="match status" value="1"/>
</dbReference>
<sequence length="167" mass="18495">MSERTSIGSRILEVAWDDPRAKALRDELDADLGARYDGFHGDEPAERRAARSRALAMHPEEIVATLISVDADGTPTGHVILRRLGEEWEIKRLVVTSTARGRGLARALMTKALDRARADGADRVVLQTGIPQPESVALYESLGFIRIPVYEPYAETMPRSICFAYAF</sequence>
<evidence type="ECO:0000259" key="3">
    <source>
        <dbReference type="PROSITE" id="PS51186"/>
    </source>
</evidence>
<feature type="domain" description="N-acetyltransferase" evidence="3">
    <location>
        <begin position="22"/>
        <end position="162"/>
    </location>
</feature>
<dbReference type="RefSeq" id="WP_036309709.1">
    <property type="nucleotide sequence ID" value="NZ_JFYO01000002.1"/>
</dbReference>
<dbReference type="SUPFAM" id="SSF55729">
    <property type="entry name" value="Acyl-CoA N-acyltransferases (Nat)"/>
    <property type="match status" value="1"/>
</dbReference>
<dbReference type="InterPro" id="IPR050832">
    <property type="entry name" value="Bact_Acetyltransf"/>
</dbReference>
<reference evidence="4 5" key="1">
    <citation type="submission" date="2014-03" db="EMBL/GenBank/DDBJ databases">
        <title>Draft Genome Sequences of 13 Willow Endophytes.</title>
        <authorList>
            <person name="Gan H.Y."/>
            <person name="Gan H.M."/>
            <person name="Savka M.A."/>
            <person name="Hudson A.O."/>
        </authorList>
    </citation>
    <scope>NUCLEOTIDE SEQUENCE [LARGE SCALE GENOMIC DNA]</scope>
    <source>
        <strain evidence="4 5">RIT293</strain>
    </source>
</reference>
<evidence type="ECO:0000256" key="2">
    <source>
        <dbReference type="ARBA" id="ARBA00023315"/>
    </source>
</evidence>
<keyword evidence="5" id="KW-1185">Reference proteome</keyword>
<dbReference type="OrthoDB" id="70840at2"/>
<dbReference type="InterPro" id="IPR000182">
    <property type="entry name" value="GNAT_dom"/>
</dbReference>
<dbReference type="InterPro" id="IPR016181">
    <property type="entry name" value="Acyl_CoA_acyltransferase"/>
</dbReference>
<dbReference type="PANTHER" id="PTHR43877:SF2">
    <property type="entry name" value="AMINOALKYLPHOSPHONATE N-ACETYLTRANSFERASE-RELATED"/>
    <property type="match status" value="1"/>
</dbReference>
<evidence type="ECO:0000313" key="5">
    <source>
        <dbReference type="Proteomes" id="UP000024001"/>
    </source>
</evidence>
<protein>
    <submittedName>
        <fullName evidence="4">Putative acetyltransferase</fullName>
    </submittedName>
</protein>
<comment type="caution">
    <text evidence="4">The sequence shown here is derived from an EMBL/GenBank/DDBJ whole genome shotgun (WGS) entry which is preliminary data.</text>
</comment>
<accession>A0A031FYH3</accession>
<proteinExistence type="predicted"/>
<organism evidence="4 5">
    <name type="scientific">Microbacterium oleivorans</name>
    <dbReference type="NCBI Taxonomy" id="273677"/>
    <lineage>
        <taxon>Bacteria</taxon>
        <taxon>Bacillati</taxon>
        <taxon>Actinomycetota</taxon>
        <taxon>Actinomycetes</taxon>
        <taxon>Micrococcales</taxon>
        <taxon>Microbacteriaceae</taxon>
        <taxon>Microbacterium</taxon>
    </lineage>
</organism>
<name>A0A031FYH3_9MICO</name>
<gene>
    <name evidence="4" type="ORF">BW34_00763</name>
</gene>
<keyword evidence="1 4" id="KW-0808">Transferase</keyword>